<dbReference type="PANTHER" id="PTHR44757:SF2">
    <property type="entry name" value="BIOFILM ARCHITECTURE MAINTENANCE PROTEIN MBAA"/>
    <property type="match status" value="1"/>
</dbReference>
<dbReference type="SUPFAM" id="SSF141868">
    <property type="entry name" value="EAL domain-like"/>
    <property type="match status" value="1"/>
</dbReference>
<feature type="transmembrane region" description="Helical" evidence="1">
    <location>
        <begin position="127"/>
        <end position="145"/>
    </location>
</feature>
<dbReference type="PANTHER" id="PTHR44757">
    <property type="entry name" value="DIGUANYLATE CYCLASE DGCP"/>
    <property type="match status" value="1"/>
</dbReference>
<feature type="transmembrane region" description="Helical" evidence="1">
    <location>
        <begin position="34"/>
        <end position="51"/>
    </location>
</feature>
<dbReference type="CDD" id="cd00130">
    <property type="entry name" value="PAS"/>
    <property type="match status" value="1"/>
</dbReference>
<sequence>MRTRAPGVAWRAFLALGLVALVVCALLPAGSARLVVSLVLAVAAAGAIGLGSRSNAPAYARPWYAILAAQALFVAGDAVRGGREVLDVAVGASPYLADVPALAGRVALVVALALLVRERARGRGSLVLADAAIAAVWLGVLAWLFLVEPYAPGGPASPIERLVPILYPLVGALGLAFAGSLVLGRGPRSLPLYLVGAASAVFAVCDTLYAASALAGTFYAGHPATYGWLAAYALLGAAALHPSMAERGGTRGGAPIRFTRRRVAPVAAATLFAPAILVVQYLRGEPAHLPVVVVGSIALFALVLVRLDGLVRAASFVREKLDRTLGREEVLARSAATLVAATDRRGIYDAALEAARALTEGASELGGVRIALGNVDEMVVVAATGPEAEGSEGNKILSRDLPLAARGALLQRRSISVERSASPWLSGRSRADAPAGEYYFVPLATHERMRGVILSSTGSALEEGVRRGLDSLATQVAYALERTDLTEDLHRRRSEERFESLVQNASDAIAILEADGGIRYVSPSYEQVLGLKPESVAGKRVFDLVHPDDAERARAFFERVVASPGVSPSLELRMRRADGAYRHVELIANNLLSDPNVQGVVANSRDITKRKEAEEKLAYRAFHDGLTDLPNRALLMDRLDHALTGRTARRDSVAVLFFDLDRFKVLNDSLGHEAGDALLVEVGKRLKASLRPEDTVARLGGDEFVVLLEDVEGMGQVVYVAERVIKLFEAPFVLEGREVYISASIGISIGGPGGDSPTDLLRNADIAMYRAKSNGAASYEIFDAAMGAQALLQLEKQTDVRRAVERREFVVFYQPKVELSSGALHGFEALVRWAHPERGIVSPGEFIPLAEESDLIVRIGRFVLEESCRQAKVWRDRYGAHAPAVGVNLSARQFRDPNLARIVGAALEETGLDPNALLLEVTESAMMDDAESSGARLRELKALGVRIAIDDFGTGYSSLAYLQHFPLDMLKIDRSFVTELGRDPKGTAIIEAVSSLGHLLEMQVLAEGVETTDQLARLRDLGCELGQGYYWSRPLPQEEAEELIAKSFGTANGG</sequence>
<dbReference type="SUPFAM" id="SSF55073">
    <property type="entry name" value="Nucleotide cyclase"/>
    <property type="match status" value="1"/>
</dbReference>
<dbReference type="Gene3D" id="3.30.70.270">
    <property type="match status" value="1"/>
</dbReference>
<accession>A0A6G8PU89</accession>
<dbReference type="Pfam" id="PF13492">
    <property type="entry name" value="GAF_3"/>
    <property type="match status" value="1"/>
</dbReference>
<feature type="domain" description="PAC" evidence="3">
    <location>
        <begin position="568"/>
        <end position="619"/>
    </location>
</feature>
<dbReference type="SMART" id="SM00052">
    <property type="entry name" value="EAL"/>
    <property type="match status" value="1"/>
</dbReference>
<dbReference type="PROSITE" id="PS50883">
    <property type="entry name" value="EAL"/>
    <property type="match status" value="1"/>
</dbReference>
<dbReference type="KEGG" id="rmar:GBA65_03100"/>
<evidence type="ECO:0000313" key="6">
    <source>
        <dbReference type="EMBL" id="QIN77662.1"/>
    </source>
</evidence>
<dbReference type="PROSITE" id="PS50112">
    <property type="entry name" value="PAS"/>
    <property type="match status" value="1"/>
</dbReference>
<evidence type="ECO:0000259" key="2">
    <source>
        <dbReference type="PROSITE" id="PS50112"/>
    </source>
</evidence>
<dbReference type="InterPro" id="IPR029787">
    <property type="entry name" value="Nucleotide_cyclase"/>
</dbReference>
<evidence type="ECO:0000259" key="5">
    <source>
        <dbReference type="PROSITE" id="PS50887"/>
    </source>
</evidence>
<keyword evidence="1" id="KW-1133">Transmembrane helix</keyword>
<dbReference type="InterPro" id="IPR000700">
    <property type="entry name" value="PAS-assoc_C"/>
</dbReference>
<dbReference type="AlphaFoldDB" id="A0A6G8PU89"/>
<dbReference type="NCBIfam" id="TIGR00229">
    <property type="entry name" value="sensory_box"/>
    <property type="match status" value="1"/>
</dbReference>
<feature type="transmembrane region" description="Helical" evidence="1">
    <location>
        <begin position="63"/>
        <end position="83"/>
    </location>
</feature>
<evidence type="ECO:0000259" key="3">
    <source>
        <dbReference type="PROSITE" id="PS50113"/>
    </source>
</evidence>
<evidence type="ECO:0000259" key="4">
    <source>
        <dbReference type="PROSITE" id="PS50883"/>
    </source>
</evidence>
<name>A0A6G8PU89_9ACTN</name>
<feature type="transmembrane region" description="Helical" evidence="1">
    <location>
        <begin position="190"/>
        <end position="212"/>
    </location>
</feature>
<dbReference type="Pfam" id="PF08447">
    <property type="entry name" value="PAS_3"/>
    <property type="match status" value="1"/>
</dbReference>
<dbReference type="SMART" id="SM00267">
    <property type="entry name" value="GGDEF"/>
    <property type="match status" value="1"/>
</dbReference>
<dbReference type="FunFam" id="3.20.20.450:FF:000001">
    <property type="entry name" value="Cyclic di-GMP phosphodiesterase yahA"/>
    <property type="match status" value="1"/>
</dbReference>
<feature type="domain" description="EAL" evidence="4">
    <location>
        <begin position="793"/>
        <end position="1048"/>
    </location>
</feature>
<dbReference type="InterPro" id="IPR052155">
    <property type="entry name" value="Biofilm_reg_signaling"/>
</dbReference>
<feature type="transmembrane region" description="Helical" evidence="1">
    <location>
        <begin position="224"/>
        <end position="242"/>
    </location>
</feature>
<dbReference type="Proteomes" id="UP000502706">
    <property type="component" value="Chromosome"/>
</dbReference>
<dbReference type="InterPro" id="IPR001633">
    <property type="entry name" value="EAL_dom"/>
</dbReference>
<dbReference type="SMART" id="SM00086">
    <property type="entry name" value="PAC"/>
    <property type="match status" value="1"/>
</dbReference>
<dbReference type="NCBIfam" id="TIGR00254">
    <property type="entry name" value="GGDEF"/>
    <property type="match status" value="1"/>
</dbReference>
<dbReference type="PROSITE" id="PS50887">
    <property type="entry name" value="GGDEF"/>
    <property type="match status" value="1"/>
</dbReference>
<dbReference type="Pfam" id="PF00990">
    <property type="entry name" value="GGDEF"/>
    <property type="match status" value="1"/>
</dbReference>
<keyword evidence="7" id="KW-1185">Reference proteome</keyword>
<gene>
    <name evidence="6" type="ORF">GBA65_03100</name>
</gene>
<dbReference type="Gene3D" id="3.20.20.450">
    <property type="entry name" value="EAL domain"/>
    <property type="match status" value="1"/>
</dbReference>
<dbReference type="SUPFAM" id="SSF55785">
    <property type="entry name" value="PYP-like sensor domain (PAS domain)"/>
    <property type="match status" value="1"/>
</dbReference>
<dbReference type="CDD" id="cd01948">
    <property type="entry name" value="EAL"/>
    <property type="match status" value="1"/>
</dbReference>
<organism evidence="6 7">
    <name type="scientific">Rubrobacter marinus</name>
    <dbReference type="NCBI Taxonomy" id="2653852"/>
    <lineage>
        <taxon>Bacteria</taxon>
        <taxon>Bacillati</taxon>
        <taxon>Actinomycetota</taxon>
        <taxon>Rubrobacteria</taxon>
        <taxon>Rubrobacterales</taxon>
        <taxon>Rubrobacteraceae</taxon>
        <taxon>Rubrobacter</taxon>
    </lineage>
</organism>
<dbReference type="RefSeq" id="WP_166395341.1">
    <property type="nucleotide sequence ID" value="NZ_CP045121.1"/>
</dbReference>
<dbReference type="InterPro" id="IPR035919">
    <property type="entry name" value="EAL_sf"/>
</dbReference>
<dbReference type="InterPro" id="IPR000014">
    <property type="entry name" value="PAS"/>
</dbReference>
<feature type="domain" description="PAS" evidence="2">
    <location>
        <begin position="494"/>
        <end position="564"/>
    </location>
</feature>
<dbReference type="PROSITE" id="PS50113">
    <property type="entry name" value="PAC"/>
    <property type="match status" value="1"/>
</dbReference>
<feature type="transmembrane region" description="Helical" evidence="1">
    <location>
        <begin position="12"/>
        <end position="28"/>
    </location>
</feature>
<reference evidence="6 7" key="1">
    <citation type="submission" date="2019-10" db="EMBL/GenBank/DDBJ databases">
        <title>Rubrobacter sp nov SCSIO 52915 isolated from a deep-sea sediment in the South China Sea.</title>
        <authorList>
            <person name="Chen R.W."/>
        </authorList>
    </citation>
    <scope>NUCLEOTIDE SEQUENCE [LARGE SCALE GENOMIC DNA]</scope>
    <source>
        <strain evidence="6 7">SCSIO 52915</strain>
    </source>
</reference>
<protein>
    <submittedName>
        <fullName evidence="6">EAL domain-containing protein</fullName>
    </submittedName>
</protein>
<dbReference type="CDD" id="cd01949">
    <property type="entry name" value="GGDEF"/>
    <property type="match status" value="1"/>
</dbReference>
<feature type="transmembrane region" description="Helical" evidence="1">
    <location>
        <begin position="263"/>
        <end position="282"/>
    </location>
</feature>
<evidence type="ECO:0000313" key="7">
    <source>
        <dbReference type="Proteomes" id="UP000502706"/>
    </source>
</evidence>
<keyword evidence="1" id="KW-0812">Transmembrane</keyword>
<dbReference type="Pfam" id="PF00563">
    <property type="entry name" value="EAL"/>
    <property type="match status" value="1"/>
</dbReference>
<feature type="transmembrane region" description="Helical" evidence="1">
    <location>
        <begin position="165"/>
        <end position="183"/>
    </location>
</feature>
<dbReference type="InterPro" id="IPR035965">
    <property type="entry name" value="PAS-like_dom_sf"/>
</dbReference>
<evidence type="ECO:0000256" key="1">
    <source>
        <dbReference type="SAM" id="Phobius"/>
    </source>
</evidence>
<dbReference type="Gene3D" id="3.30.450.20">
    <property type="entry name" value="PAS domain"/>
    <property type="match status" value="1"/>
</dbReference>
<feature type="domain" description="GGDEF" evidence="5">
    <location>
        <begin position="651"/>
        <end position="784"/>
    </location>
</feature>
<proteinExistence type="predicted"/>
<dbReference type="InterPro" id="IPR003018">
    <property type="entry name" value="GAF"/>
</dbReference>
<dbReference type="Gene3D" id="3.30.450.40">
    <property type="match status" value="1"/>
</dbReference>
<dbReference type="SMART" id="SM00091">
    <property type="entry name" value="PAS"/>
    <property type="match status" value="1"/>
</dbReference>
<dbReference type="InterPro" id="IPR001610">
    <property type="entry name" value="PAC"/>
</dbReference>
<dbReference type="EMBL" id="CP045121">
    <property type="protein sequence ID" value="QIN77662.1"/>
    <property type="molecule type" value="Genomic_DNA"/>
</dbReference>
<dbReference type="InterPro" id="IPR029016">
    <property type="entry name" value="GAF-like_dom_sf"/>
</dbReference>
<dbReference type="InterPro" id="IPR013655">
    <property type="entry name" value="PAS_fold_3"/>
</dbReference>
<dbReference type="InterPro" id="IPR043128">
    <property type="entry name" value="Rev_trsase/Diguanyl_cyclase"/>
</dbReference>
<feature type="transmembrane region" description="Helical" evidence="1">
    <location>
        <begin position="95"/>
        <end position="115"/>
    </location>
</feature>
<dbReference type="InterPro" id="IPR000160">
    <property type="entry name" value="GGDEF_dom"/>
</dbReference>
<keyword evidence="1" id="KW-0472">Membrane</keyword>
<dbReference type="SUPFAM" id="SSF55781">
    <property type="entry name" value="GAF domain-like"/>
    <property type="match status" value="1"/>
</dbReference>